<dbReference type="OrthoDB" id="481399at2"/>
<dbReference type="Pfam" id="PF02611">
    <property type="entry name" value="CDH"/>
    <property type="match status" value="1"/>
</dbReference>
<dbReference type="PIRSF" id="PIRSF001273">
    <property type="entry name" value="CDH"/>
    <property type="match status" value="1"/>
</dbReference>
<keyword evidence="14" id="KW-0472">Membrane</keyword>
<dbReference type="GO" id="GO:0008715">
    <property type="term" value="F:CDP-diacylglycerol diphosphatase activity"/>
    <property type="evidence" value="ECO:0007669"/>
    <property type="project" value="UniProtKB-EC"/>
</dbReference>
<dbReference type="InterPro" id="IPR003763">
    <property type="entry name" value="CDP-diacylglyc_Pase"/>
</dbReference>
<dbReference type="GO" id="GO:0005886">
    <property type="term" value="C:plasma membrane"/>
    <property type="evidence" value="ECO:0007669"/>
    <property type="project" value="UniProtKB-SubCell"/>
</dbReference>
<keyword evidence="16" id="KW-1208">Phospholipid metabolism</keyword>
<dbReference type="GO" id="GO:0046342">
    <property type="term" value="P:CDP-diacylglycerol catabolic process"/>
    <property type="evidence" value="ECO:0007669"/>
    <property type="project" value="UniProtKB-UniPathway"/>
</dbReference>
<evidence type="ECO:0000256" key="12">
    <source>
        <dbReference type="ARBA" id="ARBA00022989"/>
    </source>
</evidence>
<comment type="subcellular location">
    <subcellularLocation>
        <location evidence="2">Cell membrane</location>
        <topology evidence="2">Single-pass membrane protein</topology>
    </subcellularLocation>
</comment>
<proteinExistence type="inferred from homology"/>
<keyword evidence="15" id="KW-0594">Phospholipid biosynthesis</keyword>
<evidence type="ECO:0000256" key="15">
    <source>
        <dbReference type="ARBA" id="ARBA00023209"/>
    </source>
</evidence>
<evidence type="ECO:0000256" key="13">
    <source>
        <dbReference type="ARBA" id="ARBA00023098"/>
    </source>
</evidence>
<keyword evidence="11 19" id="KW-0378">Hydrolase</keyword>
<evidence type="ECO:0000256" key="11">
    <source>
        <dbReference type="ARBA" id="ARBA00022801"/>
    </source>
</evidence>
<evidence type="ECO:0000256" key="6">
    <source>
        <dbReference type="ARBA" id="ARBA00012375"/>
    </source>
</evidence>
<gene>
    <name evidence="19" type="ORF">MMSR116_08740</name>
</gene>
<evidence type="ECO:0000256" key="7">
    <source>
        <dbReference type="ARBA" id="ARBA00019608"/>
    </source>
</evidence>
<evidence type="ECO:0000256" key="14">
    <source>
        <dbReference type="ARBA" id="ARBA00023136"/>
    </source>
</evidence>
<keyword evidence="12" id="KW-1133">Transmembrane helix</keyword>
<evidence type="ECO:0000256" key="17">
    <source>
        <dbReference type="ARBA" id="ARBA00032888"/>
    </source>
</evidence>
<evidence type="ECO:0000256" key="4">
    <source>
        <dbReference type="ARBA" id="ARBA00005189"/>
    </source>
</evidence>
<comment type="pathway">
    <text evidence="4">Lipid metabolism.</text>
</comment>
<keyword evidence="10" id="KW-0812">Transmembrane</keyword>
<evidence type="ECO:0000256" key="3">
    <source>
        <dbReference type="ARBA" id="ARBA00004927"/>
    </source>
</evidence>
<organism evidence="19 20">
    <name type="scientific">Methylobacterium mesophilicum SR1.6/6</name>
    <dbReference type="NCBI Taxonomy" id="908290"/>
    <lineage>
        <taxon>Bacteria</taxon>
        <taxon>Pseudomonadati</taxon>
        <taxon>Pseudomonadota</taxon>
        <taxon>Alphaproteobacteria</taxon>
        <taxon>Hyphomicrobiales</taxon>
        <taxon>Methylobacteriaceae</taxon>
        <taxon>Methylobacterium</taxon>
    </lineage>
</organism>
<reference evidence="19 20" key="2">
    <citation type="journal article" date="2013" name="Genome Announc.">
        <title>Draft Genome Sequence of Methylobacterium mesophilicum Strain SR1.6/6, Isolated from Citrus sinensis.</title>
        <authorList>
            <person name="Marinho Almeida D."/>
            <person name="Dini-Andreote F."/>
            <person name="Camargo Neves A.A."/>
            <person name="Juca Ramos R.T."/>
            <person name="Andreote F.D."/>
            <person name="Carneiro A.R."/>
            <person name="Oliveira de Souza Lima A."/>
            <person name="Caracciolo Gomes de Sa P.H."/>
            <person name="Ribeiro Barbosa M.S."/>
            <person name="Araujo W.L."/>
            <person name="Silva A."/>
        </authorList>
    </citation>
    <scope>NUCLEOTIDE SEQUENCE [LARGE SCALE GENOMIC DNA]</scope>
    <source>
        <strain evidence="19 20">SR1.6/6</strain>
    </source>
</reference>
<dbReference type="NCBIfam" id="NF003986">
    <property type="entry name" value="PRK05471.1-5"/>
    <property type="match status" value="1"/>
</dbReference>
<comment type="catalytic activity">
    <reaction evidence="1">
        <text>a CDP-1,2-diacyl-sn-glycerol + H2O = a 1,2-diacyl-sn-glycero-3-phosphate + CMP + 2 H(+)</text>
        <dbReference type="Rhea" id="RHEA:15221"/>
        <dbReference type="ChEBI" id="CHEBI:15377"/>
        <dbReference type="ChEBI" id="CHEBI:15378"/>
        <dbReference type="ChEBI" id="CHEBI:58332"/>
        <dbReference type="ChEBI" id="CHEBI:58608"/>
        <dbReference type="ChEBI" id="CHEBI:60377"/>
        <dbReference type="EC" id="3.6.1.26"/>
    </reaction>
</comment>
<dbReference type="SUPFAM" id="SSF54197">
    <property type="entry name" value="HIT-like"/>
    <property type="match status" value="1"/>
</dbReference>
<evidence type="ECO:0000256" key="1">
    <source>
        <dbReference type="ARBA" id="ARBA00001007"/>
    </source>
</evidence>
<dbReference type="KEGG" id="mmes:MMSR116_08740"/>
<dbReference type="GO" id="GO:0008654">
    <property type="term" value="P:phospholipid biosynthetic process"/>
    <property type="evidence" value="ECO:0007669"/>
    <property type="project" value="UniProtKB-KW"/>
</dbReference>
<dbReference type="RefSeq" id="WP_010684719.1">
    <property type="nucleotide sequence ID" value="NZ_CP043538.1"/>
</dbReference>
<keyword evidence="8" id="KW-1003">Cell membrane</keyword>
<dbReference type="EMBL" id="CP043538">
    <property type="protein sequence ID" value="QGY01954.1"/>
    <property type="molecule type" value="Genomic_DNA"/>
</dbReference>
<sequence length="270" mass="29174">MSTRSLSSLAVLAAVAIWLAAEIVPKLLGNGGALWEIVHGECVPHQLRGEGPAPCSLVDLQGGVEKGYAILKDLRGRAQFLLIPTARITGIESPLLLEPGVTNYVAQAWRARTFVEERLGHPLDRRDVSLAVNSRLRRTQGQLHIHIDCVRRDVRDTLNRLASAIGDSWAPLSEPLNGRRFRARRVLGDDLGTTDPFMLLARDGDARSAMGEHSLAVVGADFPDGGAGFVILDGHVTSRFGEAANAEALQDHACGVAAKRAPTEMNRLEF</sequence>
<evidence type="ECO:0000256" key="16">
    <source>
        <dbReference type="ARBA" id="ARBA00023264"/>
    </source>
</evidence>
<evidence type="ECO:0000256" key="2">
    <source>
        <dbReference type="ARBA" id="ARBA00004162"/>
    </source>
</evidence>
<reference evidence="19 20" key="1">
    <citation type="journal article" date="2012" name="Genet. Mol. Biol.">
        <title>Analysis of 16S rRNA and mxaF genes revealing insights into Methylobacterium niche-specific plant association.</title>
        <authorList>
            <person name="Dourado M.N."/>
            <person name="Andreote F.D."/>
            <person name="Dini-Andreote F."/>
            <person name="Conti R."/>
            <person name="Araujo J.M."/>
            <person name="Araujo W.L."/>
        </authorList>
    </citation>
    <scope>NUCLEOTIDE SEQUENCE [LARGE SCALE GENOMIC DNA]</scope>
    <source>
        <strain evidence="19 20">SR1.6/6</strain>
    </source>
</reference>
<comment type="pathway">
    <text evidence="3">Phospholipid metabolism; CDP-diacylglycerol degradation; phosphatidate from CDP-diacylglycerol: step 1/1.</text>
</comment>
<evidence type="ECO:0000256" key="5">
    <source>
        <dbReference type="ARBA" id="ARBA00006435"/>
    </source>
</evidence>
<dbReference type="InterPro" id="IPR036265">
    <property type="entry name" value="HIT-like_sf"/>
</dbReference>
<keyword evidence="9" id="KW-0444">Lipid biosynthesis</keyword>
<evidence type="ECO:0000256" key="10">
    <source>
        <dbReference type="ARBA" id="ARBA00022692"/>
    </source>
</evidence>
<dbReference type="EC" id="3.6.1.26" evidence="6"/>
<dbReference type="AlphaFoldDB" id="A0A6B9FLC0"/>
<name>A0A6B9FLC0_9HYPH</name>
<accession>A0A6B9FLC0</accession>
<evidence type="ECO:0000313" key="20">
    <source>
        <dbReference type="Proteomes" id="UP000012488"/>
    </source>
</evidence>
<protein>
    <recommendedName>
        <fullName evidence="7">CDP-diacylglycerol pyrophosphatase</fullName>
        <ecNumber evidence="6">3.6.1.26</ecNumber>
    </recommendedName>
    <alternativeName>
        <fullName evidence="17">CDP-diacylglycerol phosphatidylhydrolase</fullName>
    </alternativeName>
    <alternativeName>
        <fullName evidence="18">CDP-diglyceride hydrolase</fullName>
    </alternativeName>
</protein>
<dbReference type="Gene3D" id="3.30.428.30">
    <property type="entry name" value="HIT family - CDH-like"/>
    <property type="match status" value="1"/>
</dbReference>
<keyword evidence="13" id="KW-0443">Lipid metabolism</keyword>
<evidence type="ECO:0000256" key="9">
    <source>
        <dbReference type="ARBA" id="ARBA00022516"/>
    </source>
</evidence>
<dbReference type="Proteomes" id="UP000012488">
    <property type="component" value="Chromosome"/>
</dbReference>
<dbReference type="UniPathway" id="UPA00609">
    <property type="reaction ID" value="UER00664"/>
</dbReference>
<comment type="similarity">
    <text evidence="5">Belongs to the Cdh family.</text>
</comment>
<evidence type="ECO:0000313" key="19">
    <source>
        <dbReference type="EMBL" id="QGY01954.1"/>
    </source>
</evidence>
<evidence type="ECO:0000256" key="18">
    <source>
        <dbReference type="ARBA" id="ARBA00032892"/>
    </source>
</evidence>
<evidence type="ECO:0000256" key="8">
    <source>
        <dbReference type="ARBA" id="ARBA00022475"/>
    </source>
</evidence>